<sequence>MYFDLTTTNKEDLTQTESLVKVSLQTGQLDTLHTYPANEAPHIFWGAYQGKLIVDADLVDAAGKPWRSFYWMDTSKTDGDALSKEPFYTYDTQQEGTLFFGECMYTINYNSNILIEKNMTTGHQQNWNCSSITQEMLENETLTVIPLFENYLALFVAEPSDKKDYILKEYLLNLKDGSITPETLRCLYNGHDLQILGFYQDSICVIVDYKDVTFQFEDEEGIHEYESVTPVYAMIDKKDFIASKPNYRIIPAPTIPTGVAG</sequence>
<organism evidence="1">
    <name type="scientific">bioreactor metagenome</name>
    <dbReference type="NCBI Taxonomy" id="1076179"/>
    <lineage>
        <taxon>unclassified sequences</taxon>
        <taxon>metagenomes</taxon>
        <taxon>ecological metagenomes</taxon>
    </lineage>
</organism>
<comment type="caution">
    <text evidence="1">The sequence shown here is derived from an EMBL/GenBank/DDBJ whole genome shotgun (WGS) entry which is preliminary data.</text>
</comment>
<dbReference type="EMBL" id="VSSQ01060323">
    <property type="protein sequence ID" value="MPN13774.1"/>
    <property type="molecule type" value="Genomic_DNA"/>
</dbReference>
<reference evidence="1" key="1">
    <citation type="submission" date="2019-08" db="EMBL/GenBank/DDBJ databases">
        <authorList>
            <person name="Kucharzyk K."/>
            <person name="Murdoch R.W."/>
            <person name="Higgins S."/>
            <person name="Loffler F."/>
        </authorList>
    </citation>
    <scope>NUCLEOTIDE SEQUENCE</scope>
</reference>
<accession>A0A645FN73</accession>
<protein>
    <recommendedName>
        <fullName evidence="2">DUF4905 domain-containing protein</fullName>
    </recommendedName>
</protein>
<dbReference type="AlphaFoldDB" id="A0A645FN73"/>
<proteinExistence type="predicted"/>
<gene>
    <name evidence="1" type="ORF">SDC9_161100</name>
</gene>
<name>A0A645FN73_9ZZZZ</name>
<evidence type="ECO:0008006" key="2">
    <source>
        <dbReference type="Google" id="ProtNLM"/>
    </source>
</evidence>
<evidence type="ECO:0000313" key="1">
    <source>
        <dbReference type="EMBL" id="MPN13774.1"/>
    </source>
</evidence>